<dbReference type="PRINTS" id="PR00039">
    <property type="entry name" value="HTHLYSR"/>
</dbReference>
<dbReference type="PROSITE" id="PS50931">
    <property type="entry name" value="HTH_LYSR"/>
    <property type="match status" value="1"/>
</dbReference>
<organism evidence="6 7">
    <name type="scientific">Terriglobus saanensis (strain ATCC BAA-1853 / DSM 23119 / SP1PR4)</name>
    <dbReference type="NCBI Taxonomy" id="401053"/>
    <lineage>
        <taxon>Bacteria</taxon>
        <taxon>Pseudomonadati</taxon>
        <taxon>Acidobacteriota</taxon>
        <taxon>Terriglobia</taxon>
        <taxon>Terriglobales</taxon>
        <taxon>Acidobacteriaceae</taxon>
        <taxon>Terriglobus</taxon>
    </lineage>
</organism>
<dbReference type="eggNOG" id="COG0583">
    <property type="taxonomic scope" value="Bacteria"/>
</dbReference>
<dbReference type="Gene3D" id="3.40.190.10">
    <property type="entry name" value="Periplasmic binding protein-like II"/>
    <property type="match status" value="2"/>
</dbReference>
<evidence type="ECO:0000256" key="4">
    <source>
        <dbReference type="ARBA" id="ARBA00023163"/>
    </source>
</evidence>
<evidence type="ECO:0000259" key="5">
    <source>
        <dbReference type="PROSITE" id="PS50931"/>
    </source>
</evidence>
<dbReference type="KEGG" id="tsa:AciPR4_0057"/>
<dbReference type="AlphaFoldDB" id="E8UY88"/>
<dbReference type="Pfam" id="PF00126">
    <property type="entry name" value="HTH_1"/>
    <property type="match status" value="1"/>
</dbReference>
<sequence>MELRHLRYFIAVAEEGSLTNAAERRLHTAQPSLSRQIRDLEMEVGVKLLERRARGIELTAAGRIFLDHARLALMQIDLACEAARGTEQPGKPGFVIGFLPGQEVIWLSESLRILREEAPGVEVTLSTKSSPELAHALMQGKIDVALLRRETRTAGLSFKFLVKEPLVAILPCRHRLARHKSVRPEDLCRENFISTARAAPVLKTVIDDYAAKMGIPLKQISDAETLSGGMSLVASTGGFTLLPLYVRNALIPAVVARPLHGDVPTIDLVMGYNKSNTSPLLKRFLLRVDELVSRTPQPEYSLRSPRRGGGNPSA</sequence>
<dbReference type="GO" id="GO:0003700">
    <property type="term" value="F:DNA-binding transcription factor activity"/>
    <property type="evidence" value="ECO:0007669"/>
    <property type="project" value="InterPro"/>
</dbReference>
<keyword evidence="7" id="KW-1185">Reference proteome</keyword>
<keyword evidence="4" id="KW-0804">Transcription</keyword>
<keyword evidence="3" id="KW-0238">DNA-binding</keyword>
<evidence type="ECO:0000256" key="1">
    <source>
        <dbReference type="ARBA" id="ARBA00009437"/>
    </source>
</evidence>
<dbReference type="InterPro" id="IPR005119">
    <property type="entry name" value="LysR_subst-bd"/>
</dbReference>
<accession>E8UY88</accession>
<evidence type="ECO:0000313" key="6">
    <source>
        <dbReference type="EMBL" id="ADV80898.1"/>
    </source>
</evidence>
<proteinExistence type="inferred from homology"/>
<protein>
    <submittedName>
        <fullName evidence="6">Transcriptional regulator, LysR family</fullName>
    </submittedName>
</protein>
<dbReference type="InterPro" id="IPR036388">
    <property type="entry name" value="WH-like_DNA-bd_sf"/>
</dbReference>
<feature type="domain" description="HTH lysR-type" evidence="5">
    <location>
        <begin position="1"/>
        <end position="59"/>
    </location>
</feature>
<dbReference type="PANTHER" id="PTHR30346">
    <property type="entry name" value="TRANSCRIPTIONAL DUAL REGULATOR HCAR-RELATED"/>
    <property type="match status" value="1"/>
</dbReference>
<evidence type="ECO:0000256" key="3">
    <source>
        <dbReference type="ARBA" id="ARBA00023125"/>
    </source>
</evidence>
<keyword evidence="2" id="KW-0805">Transcription regulation</keyword>
<dbReference type="HOGENOM" id="CLU_039613_6_4_0"/>
<dbReference type="GO" id="GO:0003677">
    <property type="term" value="F:DNA binding"/>
    <property type="evidence" value="ECO:0007669"/>
    <property type="project" value="UniProtKB-KW"/>
</dbReference>
<dbReference type="STRING" id="401053.AciPR4_0057"/>
<dbReference type="EMBL" id="CP002467">
    <property type="protein sequence ID" value="ADV80898.1"/>
    <property type="molecule type" value="Genomic_DNA"/>
</dbReference>
<dbReference type="PANTHER" id="PTHR30346:SF0">
    <property type="entry name" value="HCA OPERON TRANSCRIPTIONAL ACTIVATOR HCAR"/>
    <property type="match status" value="1"/>
</dbReference>
<dbReference type="Pfam" id="PF03466">
    <property type="entry name" value="LysR_substrate"/>
    <property type="match status" value="1"/>
</dbReference>
<comment type="similarity">
    <text evidence="1">Belongs to the LysR transcriptional regulatory family.</text>
</comment>
<evidence type="ECO:0000256" key="2">
    <source>
        <dbReference type="ARBA" id="ARBA00023015"/>
    </source>
</evidence>
<dbReference type="OrthoDB" id="108771at2"/>
<reference evidence="6 7" key="1">
    <citation type="journal article" date="2012" name="Stand. Genomic Sci.">
        <title>Complete genome sequence of Terriglobus saanensis type strain SP1PR4(T), an Acidobacteria from tundra soil.</title>
        <authorList>
            <person name="Rawat S.R."/>
            <person name="Mannisto M.K."/>
            <person name="Starovoytov V."/>
            <person name="Goodwin L."/>
            <person name="Nolan M."/>
            <person name="Hauser L."/>
            <person name="Land M."/>
            <person name="Davenport K.W."/>
            <person name="Woyke T."/>
            <person name="Haggblom M.M."/>
        </authorList>
    </citation>
    <scope>NUCLEOTIDE SEQUENCE</scope>
    <source>
        <strain evidence="7">ATCC BAA-1853 / DSM 23119 / SP1PR4</strain>
    </source>
</reference>
<dbReference type="SUPFAM" id="SSF53850">
    <property type="entry name" value="Periplasmic binding protein-like II"/>
    <property type="match status" value="1"/>
</dbReference>
<evidence type="ECO:0000313" key="7">
    <source>
        <dbReference type="Proteomes" id="UP000006844"/>
    </source>
</evidence>
<name>E8UY88_TERSS</name>
<dbReference type="SUPFAM" id="SSF46785">
    <property type="entry name" value="Winged helix' DNA-binding domain"/>
    <property type="match status" value="1"/>
</dbReference>
<dbReference type="Proteomes" id="UP000006844">
    <property type="component" value="Chromosome"/>
</dbReference>
<dbReference type="InterPro" id="IPR036390">
    <property type="entry name" value="WH_DNA-bd_sf"/>
</dbReference>
<dbReference type="GO" id="GO:0032993">
    <property type="term" value="C:protein-DNA complex"/>
    <property type="evidence" value="ECO:0007669"/>
    <property type="project" value="TreeGrafter"/>
</dbReference>
<dbReference type="FunFam" id="1.10.10.10:FF:000001">
    <property type="entry name" value="LysR family transcriptional regulator"/>
    <property type="match status" value="1"/>
</dbReference>
<dbReference type="RefSeq" id="WP_013566631.1">
    <property type="nucleotide sequence ID" value="NC_014963.1"/>
</dbReference>
<gene>
    <name evidence="6" type="ordered locus">AciPR4_0057</name>
</gene>
<dbReference type="Gene3D" id="1.10.10.10">
    <property type="entry name" value="Winged helix-like DNA-binding domain superfamily/Winged helix DNA-binding domain"/>
    <property type="match status" value="1"/>
</dbReference>
<dbReference type="InterPro" id="IPR000847">
    <property type="entry name" value="LysR_HTH_N"/>
</dbReference>